<dbReference type="EMBL" id="FMAI01000012">
    <property type="protein sequence ID" value="SCB46908.1"/>
    <property type="molecule type" value="Genomic_DNA"/>
</dbReference>
<dbReference type="Proteomes" id="UP000199184">
    <property type="component" value="Unassembled WGS sequence"/>
</dbReference>
<accession>A0A1C3X3V0</accession>
<protein>
    <submittedName>
        <fullName evidence="1">Uncharacterized protein</fullName>
    </submittedName>
</protein>
<keyword evidence="2" id="KW-1185">Reference proteome</keyword>
<dbReference type="AlphaFoldDB" id="A0A1C3X3V0"/>
<name>A0A1C3X3V0_9BRAD</name>
<sequence length="96" mass="10709">MKMGPTRLTRNLQLGQEARPYQDCNARFYLQPQSDIIRNKKASVQAARKPSFIVRVDQFVVLSSSSSIRGAQFVVLLASLRNSSISGWPMRPAASL</sequence>
<reference evidence="2" key="1">
    <citation type="submission" date="2016-08" db="EMBL/GenBank/DDBJ databases">
        <authorList>
            <person name="Varghese N."/>
            <person name="Submissions Spin"/>
        </authorList>
    </citation>
    <scope>NUCLEOTIDE SEQUENCE [LARGE SCALE GENOMIC DNA]</scope>
    <source>
        <strain evidence="2">ERR11</strain>
    </source>
</reference>
<organism evidence="1 2">
    <name type="scientific">Bradyrhizobium shewense</name>
    <dbReference type="NCBI Taxonomy" id="1761772"/>
    <lineage>
        <taxon>Bacteria</taxon>
        <taxon>Pseudomonadati</taxon>
        <taxon>Pseudomonadota</taxon>
        <taxon>Alphaproteobacteria</taxon>
        <taxon>Hyphomicrobiales</taxon>
        <taxon>Nitrobacteraceae</taxon>
        <taxon>Bradyrhizobium</taxon>
    </lineage>
</organism>
<proteinExistence type="predicted"/>
<gene>
    <name evidence="1" type="ORF">GA0061098_101220</name>
</gene>
<evidence type="ECO:0000313" key="2">
    <source>
        <dbReference type="Proteomes" id="UP000199184"/>
    </source>
</evidence>
<evidence type="ECO:0000313" key="1">
    <source>
        <dbReference type="EMBL" id="SCB46908.1"/>
    </source>
</evidence>